<keyword evidence="1" id="KW-0732">Signal</keyword>
<evidence type="ECO:0000313" key="2">
    <source>
        <dbReference type="EMBL" id="VDB95100.1"/>
    </source>
</evidence>
<keyword evidence="3" id="KW-1185">Reference proteome</keyword>
<dbReference type="Proteomes" id="UP000324639">
    <property type="component" value="Chromosome Bgt_-10"/>
</dbReference>
<sequence>MKFYHSSFVSNLTILSLFLNIYGAFSDNIYECPSGDEISHGQIYSSDNMKRFDKIRFTTIEEKVYQKTNLPRSDRYKVLNVYSNRRIETTYAVFNEEKQMVMLYQYRLVNYQEFIDECYYSRQG</sequence>
<evidence type="ECO:0000256" key="1">
    <source>
        <dbReference type="SAM" id="SignalP"/>
    </source>
</evidence>
<accession>A0A9X9MPV4</accession>
<name>A0A9X9MPV4_BLUGR</name>
<gene>
    <name evidence="2" type="ORF">BGT96224V316_LOCUS8155</name>
</gene>
<reference evidence="2 3" key="1">
    <citation type="submission" date="2018-08" db="EMBL/GenBank/DDBJ databases">
        <authorList>
            <person name="Muller C M."/>
        </authorList>
    </citation>
    <scope>NUCLEOTIDE SEQUENCE [LARGE SCALE GENOMIC DNA]</scope>
</reference>
<proteinExistence type="predicted"/>
<dbReference type="AlphaFoldDB" id="A0A9X9MPV4"/>
<evidence type="ECO:0000313" key="3">
    <source>
        <dbReference type="Proteomes" id="UP000324639"/>
    </source>
</evidence>
<feature type="signal peptide" evidence="1">
    <location>
        <begin position="1"/>
        <end position="26"/>
    </location>
</feature>
<feature type="chain" id="PRO_5040938457" evidence="1">
    <location>
        <begin position="27"/>
        <end position="124"/>
    </location>
</feature>
<dbReference type="EMBL" id="LR026993">
    <property type="protein sequence ID" value="VDB95100.1"/>
    <property type="molecule type" value="Genomic_DNA"/>
</dbReference>
<protein>
    <submittedName>
        <fullName evidence="2">BgtE-5560</fullName>
    </submittedName>
</protein>
<organism evidence="2 3">
    <name type="scientific">Blumeria graminis f. sp. tritici</name>
    <dbReference type="NCBI Taxonomy" id="62690"/>
    <lineage>
        <taxon>Eukaryota</taxon>
        <taxon>Fungi</taxon>
        <taxon>Dikarya</taxon>
        <taxon>Ascomycota</taxon>
        <taxon>Pezizomycotina</taxon>
        <taxon>Leotiomycetes</taxon>
        <taxon>Erysiphales</taxon>
        <taxon>Erysiphaceae</taxon>
        <taxon>Blumeria</taxon>
    </lineage>
</organism>